<feature type="transmembrane region" description="Helical" evidence="6">
    <location>
        <begin position="134"/>
        <end position="160"/>
    </location>
</feature>
<feature type="transmembrane region" description="Helical" evidence="6">
    <location>
        <begin position="5"/>
        <end position="24"/>
    </location>
</feature>
<keyword evidence="8" id="KW-1185">Reference proteome</keyword>
<organism evidence="7 8">
    <name type="scientific">Candidatus Sulfobium mesophilum</name>
    <dbReference type="NCBI Taxonomy" id="2016548"/>
    <lineage>
        <taxon>Bacteria</taxon>
        <taxon>Pseudomonadati</taxon>
        <taxon>Nitrospirota</taxon>
        <taxon>Nitrospiria</taxon>
        <taxon>Nitrospirales</taxon>
        <taxon>Nitrospiraceae</taxon>
        <taxon>Candidatus Sulfobium</taxon>
    </lineage>
</organism>
<evidence type="ECO:0000256" key="2">
    <source>
        <dbReference type="ARBA" id="ARBA00022448"/>
    </source>
</evidence>
<protein>
    <submittedName>
        <fullName evidence="7">Putative low-affinity inorganic phosphate transporter</fullName>
    </submittedName>
</protein>
<dbReference type="Pfam" id="PF01384">
    <property type="entry name" value="PHO4"/>
    <property type="match status" value="1"/>
</dbReference>
<dbReference type="PANTHER" id="PTHR11101:SF80">
    <property type="entry name" value="PHOSPHATE TRANSPORTER"/>
    <property type="match status" value="1"/>
</dbReference>
<proteinExistence type="predicted"/>
<evidence type="ECO:0000256" key="3">
    <source>
        <dbReference type="ARBA" id="ARBA00022692"/>
    </source>
</evidence>
<dbReference type="Proteomes" id="UP000245125">
    <property type="component" value="Unassembled WGS sequence"/>
</dbReference>
<feature type="transmembrane region" description="Helical" evidence="6">
    <location>
        <begin position="300"/>
        <end position="322"/>
    </location>
</feature>
<reference evidence="8" key="1">
    <citation type="submission" date="2018-03" db="EMBL/GenBank/DDBJ databases">
        <authorList>
            <person name="Zecchin S."/>
        </authorList>
    </citation>
    <scope>NUCLEOTIDE SEQUENCE [LARGE SCALE GENOMIC DNA]</scope>
</reference>
<accession>A0A2U3QGY2</accession>
<dbReference type="EMBL" id="OUUY01000075">
    <property type="protein sequence ID" value="SPQ00648.1"/>
    <property type="molecule type" value="Genomic_DNA"/>
</dbReference>
<keyword evidence="2" id="KW-0813">Transport</keyword>
<dbReference type="AlphaFoldDB" id="A0A2U3QGY2"/>
<evidence type="ECO:0000256" key="6">
    <source>
        <dbReference type="SAM" id="Phobius"/>
    </source>
</evidence>
<dbReference type="OrthoDB" id="9779554at2"/>
<dbReference type="GO" id="GO:0005315">
    <property type="term" value="F:phosphate transmembrane transporter activity"/>
    <property type="evidence" value="ECO:0007669"/>
    <property type="project" value="InterPro"/>
</dbReference>
<keyword evidence="4 6" id="KW-1133">Transmembrane helix</keyword>
<evidence type="ECO:0000256" key="4">
    <source>
        <dbReference type="ARBA" id="ARBA00022989"/>
    </source>
</evidence>
<evidence type="ECO:0000313" key="8">
    <source>
        <dbReference type="Proteomes" id="UP000245125"/>
    </source>
</evidence>
<sequence>MHDTYFLLVSVIVLATIFDFINGFHDTANAIATSVSTRVLSPKAAVGMAAVLNLVGALTGTAVAKTVGVGLVEAAAVTQLTVISALLSAIIWDLVTWYFGLPTSSSHAILSGILGAGVATAGTKIIIQKGVYKVFIGLIVSPIVGFILGFLLMLFLMWFFGRTAPSVVTTLFNRLQMASAAYMAFSHGNNDAQKTMGIITLALVSYYKLPTFSVPHWVMLLCATAMALGTALGGWRVIKTLGVKLVHLQPIHGFAAEASAATVIEIASRIGLPLSTTHIISSTIMGVGATKRLSAVRWGVAGRIVLAWVFTLPACAILAWVICKAAHFII</sequence>
<dbReference type="GO" id="GO:0016020">
    <property type="term" value="C:membrane"/>
    <property type="evidence" value="ECO:0007669"/>
    <property type="project" value="UniProtKB-SubCell"/>
</dbReference>
<comment type="subcellular location">
    <subcellularLocation>
        <location evidence="1">Membrane</location>
        <topology evidence="1">Multi-pass membrane protein</topology>
    </subcellularLocation>
</comment>
<keyword evidence="3 6" id="KW-0812">Transmembrane</keyword>
<name>A0A2U3QGY2_9BACT</name>
<dbReference type="GO" id="GO:0035435">
    <property type="term" value="P:phosphate ion transmembrane transport"/>
    <property type="evidence" value="ECO:0007669"/>
    <property type="project" value="TreeGrafter"/>
</dbReference>
<dbReference type="InterPro" id="IPR001204">
    <property type="entry name" value="Phos_transporter"/>
</dbReference>
<gene>
    <name evidence="7" type="primary">pit</name>
    <name evidence="7" type="ORF">NBG4_30042</name>
</gene>
<evidence type="ECO:0000256" key="5">
    <source>
        <dbReference type="ARBA" id="ARBA00023136"/>
    </source>
</evidence>
<feature type="transmembrane region" description="Helical" evidence="6">
    <location>
        <begin position="217"/>
        <end position="238"/>
    </location>
</feature>
<dbReference type="PANTHER" id="PTHR11101">
    <property type="entry name" value="PHOSPHATE TRANSPORTER"/>
    <property type="match status" value="1"/>
</dbReference>
<keyword evidence="5 6" id="KW-0472">Membrane</keyword>
<evidence type="ECO:0000256" key="1">
    <source>
        <dbReference type="ARBA" id="ARBA00004141"/>
    </source>
</evidence>
<evidence type="ECO:0000313" key="7">
    <source>
        <dbReference type="EMBL" id="SPQ00648.1"/>
    </source>
</evidence>
<feature type="transmembrane region" description="Helical" evidence="6">
    <location>
        <begin position="106"/>
        <end position="127"/>
    </location>
</feature>
<feature type="transmembrane region" description="Helical" evidence="6">
    <location>
        <begin position="44"/>
        <end position="64"/>
    </location>
</feature>
<feature type="transmembrane region" description="Helical" evidence="6">
    <location>
        <begin position="76"/>
        <end position="100"/>
    </location>
</feature>